<dbReference type="Pfam" id="PF01047">
    <property type="entry name" value="MarR"/>
    <property type="match status" value="1"/>
</dbReference>
<dbReference type="RefSeq" id="WP_210090860.1">
    <property type="nucleotide sequence ID" value="NZ_JAGGKG010000024.1"/>
</dbReference>
<accession>A0ABS4FXG0</accession>
<dbReference type="InterPro" id="IPR039422">
    <property type="entry name" value="MarR/SlyA-like"/>
</dbReference>
<dbReference type="PRINTS" id="PR00598">
    <property type="entry name" value="HTHMARR"/>
</dbReference>
<name>A0ABS4FXG0_9BACL</name>
<evidence type="ECO:0000259" key="2">
    <source>
        <dbReference type="PROSITE" id="PS50995"/>
    </source>
</evidence>
<dbReference type="Proteomes" id="UP001519272">
    <property type="component" value="Unassembled WGS sequence"/>
</dbReference>
<dbReference type="SUPFAM" id="SSF46785">
    <property type="entry name" value="Winged helix' DNA-binding domain"/>
    <property type="match status" value="1"/>
</dbReference>
<sequence>MHADSFARLLDVLMKEYQSHMEQHLAPTLTTSQFTVLELLVEQGSLKPSDLLPFLTTTPAAVTMLLDRMERSELIRRERDEADRRIVWIYITESGLQEVQRGTEVRRAYLNEILDHLSTHNQQLLIYLMGKITSKKETASSE</sequence>
<dbReference type="GO" id="GO:0003677">
    <property type="term" value="F:DNA binding"/>
    <property type="evidence" value="ECO:0007669"/>
    <property type="project" value="UniProtKB-KW"/>
</dbReference>
<dbReference type="InterPro" id="IPR036390">
    <property type="entry name" value="WH_DNA-bd_sf"/>
</dbReference>
<dbReference type="PANTHER" id="PTHR33164:SF43">
    <property type="entry name" value="HTH-TYPE TRANSCRIPTIONAL REPRESSOR YETL"/>
    <property type="match status" value="1"/>
</dbReference>
<gene>
    <name evidence="3" type="ORF">J2Z32_003953</name>
</gene>
<comment type="caution">
    <text evidence="3">The sequence shown here is derived from an EMBL/GenBank/DDBJ whole genome shotgun (WGS) entry which is preliminary data.</text>
</comment>
<evidence type="ECO:0000313" key="4">
    <source>
        <dbReference type="Proteomes" id="UP001519272"/>
    </source>
</evidence>
<protein>
    <submittedName>
        <fullName evidence="3">DNA-binding MarR family transcriptional regulator</fullName>
    </submittedName>
</protein>
<dbReference type="InterPro" id="IPR000835">
    <property type="entry name" value="HTH_MarR-typ"/>
</dbReference>
<evidence type="ECO:0000313" key="3">
    <source>
        <dbReference type="EMBL" id="MBP1907278.1"/>
    </source>
</evidence>
<dbReference type="EMBL" id="JAGGKG010000024">
    <property type="protein sequence ID" value="MBP1907278.1"/>
    <property type="molecule type" value="Genomic_DNA"/>
</dbReference>
<dbReference type="PROSITE" id="PS50995">
    <property type="entry name" value="HTH_MARR_2"/>
    <property type="match status" value="1"/>
</dbReference>
<keyword evidence="4" id="KW-1185">Reference proteome</keyword>
<dbReference type="SMART" id="SM00347">
    <property type="entry name" value="HTH_MARR"/>
    <property type="match status" value="1"/>
</dbReference>
<keyword evidence="1 3" id="KW-0238">DNA-binding</keyword>
<reference evidence="3 4" key="1">
    <citation type="submission" date="2021-03" db="EMBL/GenBank/DDBJ databases">
        <title>Genomic Encyclopedia of Type Strains, Phase IV (KMG-IV): sequencing the most valuable type-strain genomes for metagenomic binning, comparative biology and taxonomic classification.</title>
        <authorList>
            <person name="Goeker M."/>
        </authorList>
    </citation>
    <scope>NUCLEOTIDE SEQUENCE [LARGE SCALE GENOMIC DNA]</scope>
    <source>
        <strain evidence="3 4">DSM 14349</strain>
    </source>
</reference>
<organism evidence="3 4">
    <name type="scientific">Paenibacillus turicensis</name>
    <dbReference type="NCBI Taxonomy" id="160487"/>
    <lineage>
        <taxon>Bacteria</taxon>
        <taxon>Bacillati</taxon>
        <taxon>Bacillota</taxon>
        <taxon>Bacilli</taxon>
        <taxon>Bacillales</taxon>
        <taxon>Paenibacillaceae</taxon>
        <taxon>Paenibacillus</taxon>
    </lineage>
</organism>
<proteinExistence type="predicted"/>
<dbReference type="Gene3D" id="1.10.10.10">
    <property type="entry name" value="Winged helix-like DNA-binding domain superfamily/Winged helix DNA-binding domain"/>
    <property type="match status" value="1"/>
</dbReference>
<dbReference type="PANTHER" id="PTHR33164">
    <property type="entry name" value="TRANSCRIPTIONAL REGULATOR, MARR FAMILY"/>
    <property type="match status" value="1"/>
</dbReference>
<dbReference type="InterPro" id="IPR036388">
    <property type="entry name" value="WH-like_DNA-bd_sf"/>
</dbReference>
<feature type="domain" description="HTH marR-type" evidence="2">
    <location>
        <begin position="3"/>
        <end position="134"/>
    </location>
</feature>
<evidence type="ECO:0000256" key="1">
    <source>
        <dbReference type="ARBA" id="ARBA00023125"/>
    </source>
</evidence>